<name>F0H6X2_9BACT</name>
<organism evidence="3 4">
    <name type="scientific">Prevotella denticola CRIS 18C-A</name>
    <dbReference type="NCBI Taxonomy" id="944557"/>
    <lineage>
        <taxon>Bacteria</taxon>
        <taxon>Pseudomonadati</taxon>
        <taxon>Bacteroidota</taxon>
        <taxon>Bacteroidia</taxon>
        <taxon>Bacteroidales</taxon>
        <taxon>Prevotellaceae</taxon>
        <taxon>Prevotella</taxon>
    </lineage>
</organism>
<accession>F0H6X2</accession>
<dbReference type="EMBL" id="AEXO01000065">
    <property type="protein sequence ID" value="EGC86404.1"/>
    <property type="molecule type" value="Genomic_DNA"/>
</dbReference>
<reference evidence="3 4" key="1">
    <citation type="submission" date="2011-02" db="EMBL/GenBank/DDBJ databases">
        <authorList>
            <person name="Durkin A.S."/>
            <person name="Madupu R."/>
            <person name="Torralba M."/>
            <person name="Gillis M."/>
            <person name="Methe B."/>
            <person name="Sutton G."/>
            <person name="Nelson K.E."/>
        </authorList>
    </citation>
    <scope>NUCLEOTIDE SEQUENCE [LARGE SCALE GENOMIC DNA]</scope>
    <source>
        <strain evidence="3 4">CRIS 18C-A</strain>
    </source>
</reference>
<feature type="compositionally biased region" description="Acidic residues" evidence="1">
    <location>
        <begin position="87"/>
        <end position="96"/>
    </location>
</feature>
<keyword evidence="4" id="KW-1185">Reference proteome</keyword>
<sequence length="528" mass="59627">MKRTFLLLSLACCLQTVLAQGVKPAHVSVYPVPSNIHEVISAVSEKLLPVQGKITETSLMKLLTHELYIPGSDPADSAQPTCLPSPSDDEESDAEDAASREDGMDSVVVDSAVCDTAEDKDASTVFIVNRTDSAKVEALLALAREKGFYDASRYRYFFQLDGLSNTQLYLYIADMKSPYAIPSVQYTDVWSEDARKNGDNNPWLFSLSMTRESSDAFALLSHRRISDVATIFVDNEPVGIPRPIPVEHYDGSLLLVCNPADAKRSRLYDRLKAGVTHVPEPAPLFRPQYVVGDTLTYRVTWPKSYEGNSPDHTFRLVPLLSTDSLCRLELIADTVFSSSEEDLEFHGFRIPIGEYRKLLRRNHFVIVYKPASNDTDIELKDKGRFGKELMEVLMRQAPAWKKAHQRKSGDTAEEVAMVMTFYIVNGVNLWDFYPSMPELKMMTTFNNRFSARQTSGEYYFDRFEGVVNYHIAHTGQGTVISLRSEKDRYCPTKDSMDVYVDTKGLIEKIVYHSLVEDMDGGYTIERIR</sequence>
<dbReference type="RefSeq" id="WP_004353183.1">
    <property type="nucleotide sequence ID" value="NZ_AEXO01000065.1"/>
</dbReference>
<gene>
    <name evidence="3" type="ORF">HMPREF9303_1618</name>
</gene>
<evidence type="ECO:0000256" key="1">
    <source>
        <dbReference type="SAM" id="MobiDB-lite"/>
    </source>
</evidence>
<keyword evidence="2" id="KW-0732">Signal</keyword>
<dbReference type="Proteomes" id="UP000003155">
    <property type="component" value="Unassembled WGS sequence"/>
</dbReference>
<evidence type="ECO:0000256" key="2">
    <source>
        <dbReference type="SAM" id="SignalP"/>
    </source>
</evidence>
<proteinExistence type="predicted"/>
<protein>
    <recommendedName>
        <fullName evidence="5">Lipoprotein</fullName>
    </recommendedName>
</protein>
<feature type="region of interest" description="Disordered" evidence="1">
    <location>
        <begin position="72"/>
        <end position="104"/>
    </location>
</feature>
<feature type="signal peptide" evidence="2">
    <location>
        <begin position="1"/>
        <end position="19"/>
    </location>
</feature>
<comment type="caution">
    <text evidence="3">The sequence shown here is derived from an EMBL/GenBank/DDBJ whole genome shotgun (WGS) entry which is preliminary data.</text>
</comment>
<feature type="chain" id="PRO_5003248866" description="Lipoprotein" evidence="2">
    <location>
        <begin position="20"/>
        <end position="528"/>
    </location>
</feature>
<evidence type="ECO:0000313" key="4">
    <source>
        <dbReference type="Proteomes" id="UP000003155"/>
    </source>
</evidence>
<evidence type="ECO:0000313" key="3">
    <source>
        <dbReference type="EMBL" id="EGC86404.1"/>
    </source>
</evidence>
<dbReference type="AlphaFoldDB" id="F0H6X2"/>
<evidence type="ECO:0008006" key="5">
    <source>
        <dbReference type="Google" id="ProtNLM"/>
    </source>
</evidence>